<dbReference type="Proteomes" id="UP000054773">
    <property type="component" value="Unassembled WGS sequence"/>
</dbReference>
<evidence type="ECO:0000256" key="5">
    <source>
        <dbReference type="ARBA" id="ARBA00022837"/>
    </source>
</evidence>
<comment type="similarity">
    <text evidence="2">Belongs to the PilY1 family.</text>
</comment>
<dbReference type="EMBL" id="LNYA01000032">
    <property type="protein sequence ID" value="KTC95815.1"/>
    <property type="molecule type" value="Genomic_DNA"/>
</dbReference>
<evidence type="ECO:0000313" key="8">
    <source>
        <dbReference type="EMBL" id="KTC95815.1"/>
    </source>
</evidence>
<evidence type="ECO:0000259" key="7">
    <source>
        <dbReference type="Pfam" id="PF05567"/>
    </source>
</evidence>
<dbReference type="SUPFAM" id="SSF50998">
    <property type="entry name" value="Quinoprotein alcohol dehydrogenase-like"/>
    <property type="match status" value="1"/>
</dbReference>
<reference evidence="8 9" key="1">
    <citation type="submission" date="2015-11" db="EMBL/GenBank/DDBJ databases">
        <title>Genomic analysis of 38 Legionella species identifies large and diverse effector repertoires.</title>
        <authorList>
            <person name="Burstein D."/>
            <person name="Amaro F."/>
            <person name="Zusman T."/>
            <person name="Lifshitz Z."/>
            <person name="Cohen O."/>
            <person name="Gilbert J.A."/>
            <person name="Pupko T."/>
            <person name="Shuman H.A."/>
            <person name="Segal G."/>
        </authorList>
    </citation>
    <scope>NUCLEOTIDE SEQUENCE [LARGE SCALE GENOMIC DNA]</scope>
    <source>
        <strain evidence="8 9">SE-32A-C8</strain>
    </source>
</reference>
<comment type="caution">
    <text evidence="8">The sequence shown here is derived from an EMBL/GenBank/DDBJ whole genome shotgun (WGS) entry which is preliminary data.</text>
</comment>
<dbReference type="RefSeq" id="WP_058527244.1">
    <property type="nucleotide sequence ID" value="NZ_CAAAHY010000017.1"/>
</dbReference>
<dbReference type="InterPro" id="IPR011047">
    <property type="entry name" value="Quinoprotein_ADH-like_sf"/>
</dbReference>
<name>A0A0W0TJL1_LEGER</name>
<keyword evidence="3" id="KW-1029">Fimbrium biogenesis</keyword>
<dbReference type="OrthoDB" id="7156875at2"/>
<gene>
    <name evidence="8" type="ORF">Lery_2110</name>
</gene>
<dbReference type="PATRIC" id="fig|448.7.peg.2209"/>
<accession>A0A0W0TJL1</accession>
<protein>
    <submittedName>
        <fullName evidence="8">Type IV fimbrial biogenesis PilY1-like protein</fullName>
    </submittedName>
</protein>
<feature type="domain" description="PilY1 beta-propeller" evidence="7">
    <location>
        <begin position="925"/>
        <end position="1281"/>
    </location>
</feature>
<keyword evidence="4" id="KW-0479">Metal-binding</keyword>
<keyword evidence="6" id="KW-0281">Fimbrium</keyword>
<dbReference type="InterPro" id="IPR008707">
    <property type="entry name" value="B-propeller_PilY1"/>
</dbReference>
<keyword evidence="9" id="KW-1185">Reference proteome</keyword>
<evidence type="ECO:0000256" key="1">
    <source>
        <dbReference type="ARBA" id="ARBA00004561"/>
    </source>
</evidence>
<sequence length="1446" mass="157075">MKRISRAVVCLTGTLILTPLFSGTLNLSQTPLFITDTVAPMTMLILSRDHKLYFEAYNDLTDLDDDGQIELHFKPSIDYYGYFDSAKCYAYDSGQQYFYPTAMAVDRKCPGSWSGNFLNYLTTSRLDAIRKVLYGGYRSVDSTTATVLQRSYIPQDGHSWGKEYQSLAIDGFNISDYTPFTAPFGTNYHLFANTTLLNTSAPLLRVALNQPYRIWEWVSIERPVAGSRALHGSSGPLINGLTNYVVRVKVCDSAIGLEDNCRSYPNGQQKPIGLLQEFGENNSMMFGLLTGTYKNNLAGGVVRKNISSITDEIDLNTGQFTAVNGIISTINKLTVTGFGGNYEYSCGFISTRNINNGECEMWGNPLGEMMYESVRYLAGKSSANSTYNYSTGTDVTLGLPKPSWVNPYSVYPYCAKANMLVLSDLNPTYDSDQVPGSYFNSFSGDLTPSFNAASLAQSIFTGEGFSSLLAFIGQSGGTADGSPKPKTVTSFGNIRGLAPLEANSEGSYYPASVAWYAWINDLNSAPGKQNAKSYMIALSAPMPELKFFVGGNPITVLPFGKSVAGFSINATQGQYQPTNEIVDYYIESLTPTQAVLRVNFADLQQGADFDMDAIVKYTITVNADNTLTIACDSIYAAGGITQHMGYVISGTTQDGVYLEVRDVDTAAGSDVSYFLDTPPGQPPGGTWNDGVALPLTTTRTFTPSSTPSATVLKSPLWYAAKWGGFIDSNNNNEPDVNTEFDTDNDNDPDNYFLVTNANSLRAQLAKAFALILDRTGSFSSAALSSGFLASDTLIYQAIFRTKDWSGQLLAFDIDETNGNILFTGSGPQGSLWDAAQKLSLQNFSTGRHIITFKPSNNTGIKFRWPSNPASPTNTELDVSQVAALNLNPVTAINDGQGSNRLNFLRGDKSLEQQNGGTFRNRTTLLGDIINSTPLVIKVPNQQYPVTWSGGAAENSSPYGIFRENNLNRRAIIYVGANDGMLHAFDAVTGVEVFAYVPASIFKTLNQLTNPNYAHRYYVDGSPTVIDVFINSEWRTVLVGTLNGGGQGVYALDVTDPTQFTENGAPGIVKWEFNDSDDADLGFTYSQASIVRMANGQWAAIFGNGYNNTVTDGNASTTGNAVLYIVDIATGTLIKKLDTGVGMSADPLSQGRPNGMSSPTVVDLDGNAVADTVYVGDLFGNLWKINVSASNPNQWDFAYKQGSNPKPMFVATDSGGNRQPITSKPAVSRLNFSASGLQIYIGTGKYIEPSDKTDTSIQTIYALRDDNTSVITGRAQLRQQTIVYEQNGLRVTSNNLLANNDRGWYMDLVYNGNARGERVVSNMLFLSGKIIFSTIIPTSDPCDFGGESWLMELDAYTGARLNYNVFDINNDNAFDTNDSVTYSNGGQNYTVPVSGMKASVGLIATPSVLNAGDKEYKYLPGTSGGIQKVHENPGKQIFGRQSWRQLQ</sequence>
<dbReference type="STRING" id="448.Lery_2110"/>
<dbReference type="GO" id="GO:0009289">
    <property type="term" value="C:pilus"/>
    <property type="evidence" value="ECO:0007669"/>
    <property type="project" value="UniProtKB-SubCell"/>
</dbReference>
<organism evidence="8 9">
    <name type="scientific">Legionella erythra</name>
    <dbReference type="NCBI Taxonomy" id="448"/>
    <lineage>
        <taxon>Bacteria</taxon>
        <taxon>Pseudomonadati</taxon>
        <taxon>Pseudomonadota</taxon>
        <taxon>Gammaproteobacteria</taxon>
        <taxon>Legionellales</taxon>
        <taxon>Legionellaceae</taxon>
        <taxon>Legionella</taxon>
    </lineage>
</organism>
<keyword evidence="5" id="KW-0106">Calcium</keyword>
<comment type="subcellular location">
    <subcellularLocation>
        <location evidence="1">Fimbrium</location>
    </subcellularLocation>
</comment>
<dbReference type="GO" id="GO:0046872">
    <property type="term" value="F:metal ion binding"/>
    <property type="evidence" value="ECO:0007669"/>
    <property type="project" value="UniProtKB-KW"/>
</dbReference>
<evidence type="ECO:0000256" key="6">
    <source>
        <dbReference type="ARBA" id="ARBA00023263"/>
    </source>
</evidence>
<dbReference type="Pfam" id="PF05567">
    <property type="entry name" value="T4P_PilY1"/>
    <property type="match status" value="1"/>
</dbReference>
<proteinExistence type="inferred from homology"/>
<evidence type="ECO:0000256" key="3">
    <source>
        <dbReference type="ARBA" id="ARBA00022558"/>
    </source>
</evidence>
<evidence type="ECO:0000313" key="9">
    <source>
        <dbReference type="Proteomes" id="UP000054773"/>
    </source>
</evidence>
<evidence type="ECO:0000256" key="4">
    <source>
        <dbReference type="ARBA" id="ARBA00022723"/>
    </source>
</evidence>
<evidence type="ECO:0000256" key="2">
    <source>
        <dbReference type="ARBA" id="ARBA00008387"/>
    </source>
</evidence>